<evidence type="ECO:0000313" key="1">
    <source>
        <dbReference type="EMBL" id="SNR91381.1"/>
    </source>
</evidence>
<dbReference type="OrthoDB" id="5365411at2"/>
<dbReference type="Gene3D" id="2.60.120.260">
    <property type="entry name" value="Galactose-binding domain-like"/>
    <property type="match status" value="1"/>
</dbReference>
<evidence type="ECO:0008006" key="3">
    <source>
        <dbReference type="Google" id="ProtNLM"/>
    </source>
</evidence>
<accession>A0A239A7U2</accession>
<organism evidence="1 2">
    <name type="scientific">Humidesulfovibrio mexicanus</name>
    <dbReference type="NCBI Taxonomy" id="147047"/>
    <lineage>
        <taxon>Bacteria</taxon>
        <taxon>Pseudomonadati</taxon>
        <taxon>Thermodesulfobacteriota</taxon>
        <taxon>Desulfovibrionia</taxon>
        <taxon>Desulfovibrionales</taxon>
        <taxon>Desulfovibrionaceae</taxon>
        <taxon>Humidesulfovibrio</taxon>
    </lineage>
</organism>
<proteinExistence type="predicted"/>
<dbReference type="SUPFAM" id="SSF49785">
    <property type="entry name" value="Galactose-binding domain-like"/>
    <property type="match status" value="1"/>
</dbReference>
<dbReference type="Proteomes" id="UP000198324">
    <property type="component" value="Unassembled WGS sequence"/>
</dbReference>
<keyword evidence="2" id="KW-1185">Reference proteome</keyword>
<dbReference type="EMBL" id="FZOC01000003">
    <property type="protein sequence ID" value="SNR91381.1"/>
    <property type="molecule type" value="Genomic_DNA"/>
</dbReference>
<name>A0A239A7U2_9BACT</name>
<protein>
    <recommendedName>
        <fullName evidence="3">F5/8 type C domain-containing protein</fullName>
    </recommendedName>
</protein>
<dbReference type="RefSeq" id="WP_089274022.1">
    <property type="nucleotide sequence ID" value="NZ_FZOC01000003.1"/>
</dbReference>
<reference evidence="1 2" key="1">
    <citation type="submission" date="2017-06" db="EMBL/GenBank/DDBJ databases">
        <authorList>
            <person name="Kim H.J."/>
            <person name="Triplett B.A."/>
        </authorList>
    </citation>
    <scope>NUCLEOTIDE SEQUENCE [LARGE SCALE GENOMIC DNA]</scope>
    <source>
        <strain evidence="1 2">DSM 13116</strain>
    </source>
</reference>
<evidence type="ECO:0000313" key="2">
    <source>
        <dbReference type="Proteomes" id="UP000198324"/>
    </source>
</evidence>
<sequence>MTIATRTSKAAFSGNGVTTDFPLPFPFRRDADIKAVLREGGAETLLQPGSHFVLVGAGSSEGGQLTMAAAPAQGQTLVVWRAPDIVQEVDYVENAAFPAETHEGALDLLTMVCQSLQEQMDRAVLYPVSTPDGEVLDSPAFLGSAAASRDAAQQSARESAASAEQAGQSAAQSAASAGQAAQSAAQAESVAATLDGAVKVSASDAVARSLSAKLAVADGLAESVLAPGGDETLRLSVALAATPGLEFTSGLLRVKAGQGLTLSASGLAADAGTGAGQLVRLDAAGRLPALDARNLTRVADQLPRDLAAMNALVSWLAAGRASGPVPGGYLWTFLSDEWNRSGASYNAESDCYAASVAIGANFLPTFTTYTMSGYTLSANQEVSGYPAYYAAGTGSGTWLTSTPSGTNWLKIVFPSAQHIQSYDIKAGTAWAPKDWQLEGSNTGAFAGEQVVLDARSAITAWASSVQTLAFECANPGTYSHVRLVITANNGHGSHGGGMNGLLLRGAGAVSNMTIVSPPVSLGFIPAKATAYVLHRAVDAVALNTDITVGASRGSGWAYATDLVDLGAYSASYKLLRASASLSALSSGQSGYARIETANHKRQHIRAVLAWFE</sequence>
<gene>
    <name evidence="1" type="ORF">SAMN04488503_1879</name>
</gene>
<dbReference type="InterPro" id="IPR008979">
    <property type="entry name" value="Galactose-bd-like_sf"/>
</dbReference>
<dbReference type="AlphaFoldDB" id="A0A239A7U2"/>